<evidence type="ECO:0000259" key="9">
    <source>
        <dbReference type="PROSITE" id="PS50893"/>
    </source>
</evidence>
<dbReference type="Pfam" id="PF00005">
    <property type="entry name" value="ABC_tran"/>
    <property type="match status" value="1"/>
</dbReference>
<dbReference type="GO" id="GO:0005524">
    <property type="term" value="F:ATP binding"/>
    <property type="evidence" value="ECO:0007669"/>
    <property type="project" value="UniProtKB-KW"/>
</dbReference>
<dbReference type="PANTHER" id="PTHR48041:SF139">
    <property type="entry name" value="PROTEIN SCARLET"/>
    <property type="match status" value="1"/>
</dbReference>
<dbReference type="Pfam" id="PF01061">
    <property type="entry name" value="ABC2_membrane"/>
    <property type="match status" value="1"/>
</dbReference>
<dbReference type="InterPro" id="IPR050352">
    <property type="entry name" value="ABCG_transporters"/>
</dbReference>
<reference evidence="10" key="1">
    <citation type="submission" date="2023-01" db="EMBL/GenBank/DDBJ databases">
        <title>Metagenome sequencing of chrysophaentin producing Chrysophaeum taylorii.</title>
        <authorList>
            <person name="Davison J."/>
            <person name="Bewley C."/>
        </authorList>
    </citation>
    <scope>NUCLEOTIDE SEQUENCE</scope>
    <source>
        <strain evidence="10">NIES-1699</strain>
    </source>
</reference>
<feature type="transmembrane region" description="Helical" evidence="8">
    <location>
        <begin position="434"/>
        <end position="456"/>
    </location>
</feature>
<protein>
    <recommendedName>
        <fullName evidence="9">ABC transporter domain-containing protein</fullName>
    </recommendedName>
</protein>
<dbReference type="Gene3D" id="3.40.50.300">
    <property type="entry name" value="P-loop containing nucleotide triphosphate hydrolases"/>
    <property type="match status" value="1"/>
</dbReference>
<evidence type="ECO:0000256" key="8">
    <source>
        <dbReference type="SAM" id="Phobius"/>
    </source>
</evidence>
<keyword evidence="5" id="KW-0067">ATP-binding</keyword>
<dbReference type="InterPro" id="IPR017871">
    <property type="entry name" value="ABC_transporter-like_CS"/>
</dbReference>
<dbReference type="PROSITE" id="PS50893">
    <property type="entry name" value="ABC_TRANSPORTER_2"/>
    <property type="match status" value="1"/>
</dbReference>
<comment type="caution">
    <text evidence="10">The sequence shown here is derived from an EMBL/GenBank/DDBJ whole genome shotgun (WGS) entry which is preliminary data.</text>
</comment>
<keyword evidence="3 8" id="KW-0812">Transmembrane</keyword>
<dbReference type="GO" id="GO:0016887">
    <property type="term" value="F:ATP hydrolysis activity"/>
    <property type="evidence" value="ECO:0007669"/>
    <property type="project" value="InterPro"/>
</dbReference>
<name>A0AAD7UD94_9STRA</name>
<evidence type="ECO:0000256" key="3">
    <source>
        <dbReference type="ARBA" id="ARBA00022692"/>
    </source>
</evidence>
<dbReference type="SMART" id="SM00382">
    <property type="entry name" value="AAA"/>
    <property type="match status" value="1"/>
</dbReference>
<dbReference type="Proteomes" id="UP001230188">
    <property type="component" value="Unassembled WGS sequence"/>
</dbReference>
<evidence type="ECO:0000313" key="10">
    <source>
        <dbReference type="EMBL" id="KAJ8602155.1"/>
    </source>
</evidence>
<organism evidence="10 11">
    <name type="scientific">Chrysophaeum taylorii</name>
    <dbReference type="NCBI Taxonomy" id="2483200"/>
    <lineage>
        <taxon>Eukaryota</taxon>
        <taxon>Sar</taxon>
        <taxon>Stramenopiles</taxon>
        <taxon>Ochrophyta</taxon>
        <taxon>Pelagophyceae</taxon>
        <taxon>Pelagomonadales</taxon>
        <taxon>Pelagomonadaceae</taxon>
        <taxon>Chrysophaeum</taxon>
    </lineage>
</organism>
<evidence type="ECO:0000256" key="4">
    <source>
        <dbReference type="ARBA" id="ARBA00022741"/>
    </source>
</evidence>
<dbReference type="GO" id="GO:0140359">
    <property type="term" value="F:ABC-type transporter activity"/>
    <property type="evidence" value="ECO:0007669"/>
    <property type="project" value="InterPro"/>
</dbReference>
<feature type="transmembrane region" description="Helical" evidence="8">
    <location>
        <begin position="355"/>
        <end position="379"/>
    </location>
</feature>
<keyword evidence="2" id="KW-0813">Transport</keyword>
<gene>
    <name evidence="10" type="ORF">CTAYLR_003506</name>
</gene>
<feature type="transmembrane region" description="Helical" evidence="8">
    <location>
        <begin position="323"/>
        <end position="343"/>
    </location>
</feature>
<dbReference type="GO" id="GO:0005886">
    <property type="term" value="C:plasma membrane"/>
    <property type="evidence" value="ECO:0007669"/>
    <property type="project" value="TreeGrafter"/>
</dbReference>
<feature type="domain" description="ABC transporter" evidence="9">
    <location>
        <begin position="25"/>
        <end position="257"/>
    </location>
</feature>
<keyword evidence="4" id="KW-0547">Nucleotide-binding</keyword>
<dbReference type="InterPro" id="IPR027417">
    <property type="entry name" value="P-loop_NTPase"/>
</dbReference>
<accession>A0AAD7UD94</accession>
<dbReference type="AlphaFoldDB" id="A0AAD7UD94"/>
<evidence type="ECO:0000313" key="11">
    <source>
        <dbReference type="Proteomes" id="UP001230188"/>
    </source>
</evidence>
<sequence length="589" mass="65309">MVEEVSDVENAKFSKLEDVSPRVFLETRKIGYVLRGGGGVKLLDGVSTEFSPGEACAVMGPSGAGKTTLLNTLACRVPSRAKLEGTVLANGVAISTPMEFAAWGTVAPQDDVVLPNLTVGELLFYARKLRGGKQSVEALLSTFELAERKDVKSKFLSGGQKKRLSICLELVHRPSVLFCDEPTSGLDSRVTLSVVSTLSTLAHQTKTNVVATVHQPSLECFLLFDRLLILAAGKVAYSGTVHRAVEVFNGPAVEVAGLRFCKNPADLAIDAAALGRLFEQDHRKQPDGLNAVAAGVTHPPFFRFDHFWCLCQRSMLQTIRLQGAFQLKAAALTGLVYGIIFFQQQNTQERAQLKLAALFLSLLMQGLVPGILTALFVPLERSTLMREYFNGVWRLKEYLLARTVVSAVVHLVGSTIYSILFYYMVDLEGQFGKFVYPLYFLGCITQQLGLILGSLFSSATMSIPAFLPLNISAIMCAGFFFNIHDLTKNIQKILYPFWYLAWYRYVYAIIVTNEFEAGTFRTCDSGDVCPYNSYAEDQVPNVNRDVVIRDFLDIDVYQAKHYYAYVLAAFLIAFYIIMFLLIKHKALKL</sequence>
<dbReference type="InterPro" id="IPR013525">
    <property type="entry name" value="ABC2_TM"/>
</dbReference>
<feature type="transmembrane region" description="Helical" evidence="8">
    <location>
        <begin position="462"/>
        <end position="481"/>
    </location>
</feature>
<feature type="transmembrane region" description="Helical" evidence="8">
    <location>
        <begin position="399"/>
        <end position="422"/>
    </location>
</feature>
<dbReference type="InterPro" id="IPR003593">
    <property type="entry name" value="AAA+_ATPase"/>
</dbReference>
<evidence type="ECO:0000256" key="7">
    <source>
        <dbReference type="ARBA" id="ARBA00023136"/>
    </source>
</evidence>
<evidence type="ECO:0000256" key="6">
    <source>
        <dbReference type="ARBA" id="ARBA00022989"/>
    </source>
</evidence>
<feature type="transmembrane region" description="Helical" evidence="8">
    <location>
        <begin position="562"/>
        <end position="582"/>
    </location>
</feature>
<evidence type="ECO:0000256" key="1">
    <source>
        <dbReference type="ARBA" id="ARBA00004141"/>
    </source>
</evidence>
<comment type="subcellular location">
    <subcellularLocation>
        <location evidence="1">Membrane</location>
        <topology evidence="1">Multi-pass membrane protein</topology>
    </subcellularLocation>
</comment>
<keyword evidence="6 8" id="KW-1133">Transmembrane helix</keyword>
<dbReference type="SUPFAM" id="SSF52540">
    <property type="entry name" value="P-loop containing nucleoside triphosphate hydrolases"/>
    <property type="match status" value="1"/>
</dbReference>
<dbReference type="PROSITE" id="PS00211">
    <property type="entry name" value="ABC_TRANSPORTER_1"/>
    <property type="match status" value="1"/>
</dbReference>
<proteinExistence type="predicted"/>
<evidence type="ECO:0000256" key="2">
    <source>
        <dbReference type="ARBA" id="ARBA00022448"/>
    </source>
</evidence>
<dbReference type="PANTHER" id="PTHR48041">
    <property type="entry name" value="ABC TRANSPORTER G FAMILY MEMBER 28"/>
    <property type="match status" value="1"/>
</dbReference>
<dbReference type="EMBL" id="JAQMWT010000389">
    <property type="protein sequence ID" value="KAJ8602155.1"/>
    <property type="molecule type" value="Genomic_DNA"/>
</dbReference>
<keyword evidence="7 8" id="KW-0472">Membrane</keyword>
<evidence type="ECO:0000256" key="5">
    <source>
        <dbReference type="ARBA" id="ARBA00022840"/>
    </source>
</evidence>
<keyword evidence="11" id="KW-1185">Reference proteome</keyword>
<dbReference type="InterPro" id="IPR003439">
    <property type="entry name" value="ABC_transporter-like_ATP-bd"/>
</dbReference>